<feature type="coiled-coil region" evidence="3">
    <location>
        <begin position="263"/>
        <end position="304"/>
    </location>
</feature>
<organism evidence="6 7">
    <name type="scientific">Bemisia tabaci</name>
    <name type="common">Sweetpotato whitefly</name>
    <name type="synonym">Aleurodes tabaci</name>
    <dbReference type="NCBI Taxonomy" id="7038"/>
    <lineage>
        <taxon>Eukaryota</taxon>
        <taxon>Metazoa</taxon>
        <taxon>Ecdysozoa</taxon>
        <taxon>Arthropoda</taxon>
        <taxon>Hexapoda</taxon>
        <taxon>Insecta</taxon>
        <taxon>Pterygota</taxon>
        <taxon>Neoptera</taxon>
        <taxon>Paraneoptera</taxon>
        <taxon>Hemiptera</taxon>
        <taxon>Sternorrhyncha</taxon>
        <taxon>Aleyrodoidea</taxon>
        <taxon>Aleyrodidae</taxon>
        <taxon>Aleyrodinae</taxon>
        <taxon>Bemisia</taxon>
    </lineage>
</organism>
<dbReference type="Proteomes" id="UP001152759">
    <property type="component" value="Chromosome 9"/>
</dbReference>
<keyword evidence="7" id="KW-1185">Reference proteome</keyword>
<dbReference type="PANTHER" id="PTHR11346">
    <property type="entry name" value="GALECTIN"/>
    <property type="match status" value="1"/>
</dbReference>
<evidence type="ECO:0000256" key="2">
    <source>
        <dbReference type="RuleBase" id="RU102079"/>
    </source>
</evidence>
<dbReference type="SMART" id="SM00276">
    <property type="entry name" value="GLECT"/>
    <property type="match status" value="1"/>
</dbReference>
<dbReference type="CDD" id="cd00070">
    <property type="entry name" value="GLECT"/>
    <property type="match status" value="1"/>
</dbReference>
<feature type="domain" description="Galectin" evidence="5">
    <location>
        <begin position="64"/>
        <end position="193"/>
    </location>
</feature>
<dbReference type="InterPro" id="IPR001079">
    <property type="entry name" value="Galectin_CRD"/>
</dbReference>
<dbReference type="InterPro" id="IPR013320">
    <property type="entry name" value="ConA-like_dom_sf"/>
</dbReference>
<protein>
    <recommendedName>
        <fullName evidence="2">Galectin</fullName>
    </recommendedName>
</protein>
<reference evidence="6" key="1">
    <citation type="submission" date="2021-12" db="EMBL/GenBank/DDBJ databases">
        <authorList>
            <person name="King R."/>
        </authorList>
    </citation>
    <scope>NUCLEOTIDE SEQUENCE</scope>
</reference>
<sequence length="446" mass="50570">MYATTLPLLLLGFVLALKTSVATNQVLQLATPGGGNKTQPDCKPSTEHFQTEKMYFQGDPCLPLVIKLHKGFLPGTKALIEATTRREYSWFAVELRSSTSGDIFLQIHGRPYDKKIVKNSKRMGESWGKEEVEERVSFLPSDQIKVAIVCLRAAINITINGHPVGGFSHRLSPSIIDELRISGGLWTRLVAYTTPITQAILQTDGREAVGDSLPGLRPLESSSTDSQVTDDFKFIHQVFESVKDDATRIQLITTQMAEQAKVIKKKEGDIKELHKDIRELQGNIEKLQEEKEHYQEELSLILAMGIIEWLENAYSKGFNETGDVTRGQNLRKAKWTFMLKNRRDETAIKEMLDKIHAEDKSYDEEKLVNNIIEIEKIVLGQEKRFVEGVTKAGSYLNQEKHRIKLRRNPIMLVIFTDTVPAHIVKTVNLLKEVYVNEKIRRVSGED</sequence>
<dbReference type="EMBL" id="OU963870">
    <property type="protein sequence ID" value="CAH0395142.1"/>
    <property type="molecule type" value="Genomic_DNA"/>
</dbReference>
<proteinExistence type="predicted"/>
<evidence type="ECO:0000313" key="6">
    <source>
        <dbReference type="EMBL" id="CAH0395142.1"/>
    </source>
</evidence>
<keyword evidence="3" id="KW-0175">Coiled coil</keyword>
<dbReference type="SMART" id="SM00908">
    <property type="entry name" value="Gal-bind_lectin"/>
    <property type="match status" value="1"/>
</dbReference>
<dbReference type="SUPFAM" id="SSF49899">
    <property type="entry name" value="Concanavalin A-like lectins/glucanases"/>
    <property type="match status" value="1"/>
</dbReference>
<dbReference type="GO" id="GO:0030246">
    <property type="term" value="F:carbohydrate binding"/>
    <property type="evidence" value="ECO:0007669"/>
    <property type="project" value="UniProtKB-UniRule"/>
</dbReference>
<name>A0A9P0AKK5_BEMTA</name>
<evidence type="ECO:0000256" key="1">
    <source>
        <dbReference type="ARBA" id="ARBA00022734"/>
    </source>
</evidence>
<evidence type="ECO:0000259" key="5">
    <source>
        <dbReference type="PROSITE" id="PS51304"/>
    </source>
</evidence>
<keyword evidence="4" id="KW-0732">Signal</keyword>
<dbReference type="AlphaFoldDB" id="A0A9P0AKK5"/>
<keyword evidence="1 2" id="KW-0430">Lectin</keyword>
<feature type="chain" id="PRO_5040209759" description="Galectin" evidence="4">
    <location>
        <begin position="17"/>
        <end position="446"/>
    </location>
</feature>
<dbReference type="Pfam" id="PF00337">
    <property type="entry name" value="Gal-bind_lectin"/>
    <property type="match status" value="1"/>
</dbReference>
<dbReference type="InterPro" id="IPR044156">
    <property type="entry name" value="Galectin-like"/>
</dbReference>
<evidence type="ECO:0000256" key="4">
    <source>
        <dbReference type="SAM" id="SignalP"/>
    </source>
</evidence>
<accession>A0A9P0AKK5</accession>
<gene>
    <name evidence="6" type="ORF">BEMITA_LOCUS13363</name>
</gene>
<dbReference type="PANTHER" id="PTHR11346:SF147">
    <property type="entry name" value="GALECTIN"/>
    <property type="match status" value="1"/>
</dbReference>
<evidence type="ECO:0000313" key="7">
    <source>
        <dbReference type="Proteomes" id="UP001152759"/>
    </source>
</evidence>
<feature type="signal peptide" evidence="4">
    <location>
        <begin position="1"/>
        <end position="16"/>
    </location>
</feature>
<evidence type="ECO:0000256" key="3">
    <source>
        <dbReference type="SAM" id="Coils"/>
    </source>
</evidence>
<dbReference type="Gene3D" id="2.60.120.200">
    <property type="match status" value="1"/>
</dbReference>
<dbReference type="PROSITE" id="PS51304">
    <property type="entry name" value="GALECTIN"/>
    <property type="match status" value="1"/>
</dbReference>